<dbReference type="Proteomes" id="UP000281498">
    <property type="component" value="Unassembled WGS sequence"/>
</dbReference>
<protein>
    <recommendedName>
        <fullName evidence="3">ATP-grasp domain-containing protein</fullName>
    </recommendedName>
</protein>
<name>A0A3A9K805_9BACI</name>
<proteinExistence type="predicted"/>
<dbReference type="Gene3D" id="3.30.470.20">
    <property type="entry name" value="ATP-grasp fold, B domain"/>
    <property type="match status" value="1"/>
</dbReference>
<dbReference type="Pfam" id="PF14398">
    <property type="entry name" value="ATPgrasp_YheCD"/>
    <property type="match status" value="1"/>
</dbReference>
<accession>A0A3A9K805</accession>
<evidence type="ECO:0000313" key="1">
    <source>
        <dbReference type="EMBL" id="RKL69124.1"/>
    </source>
</evidence>
<sequence>MSLSTPSKKGAIVMIGIILPSRIFKNTISKKPDSIVQFYKDHAQKNKVDICFYSMKSISQINKTVKAMVYSHENDELLRRETAIPKVNLYRSTSFLKGEGLIRKIEYLTKNHDIIFFNVIKNKDRSKYKIHEYLASIDEITSLLPETGTLSFLKMVGMIDRFNKIYIKPKRSCKGNNIYVLEKTNTGYTMTHILKTKETIKKIPKNELYTYYSSTFSSPKRFIVQQGVESKEYKGKKFDFRVSPQKTKSGAWKVIGMYARVADKCLNVTNRDQGGLLKFRLTPLIHQKKKEEIKRSCIKIAKALELKYPQVIDLGLDIAIDKQEKIWLLEANFKPYRGRIDSKHHRVPFEHVVWYYKRKKL</sequence>
<dbReference type="AlphaFoldDB" id="A0A3A9K805"/>
<evidence type="ECO:0000313" key="2">
    <source>
        <dbReference type="Proteomes" id="UP000281498"/>
    </source>
</evidence>
<reference evidence="1 2" key="1">
    <citation type="submission" date="2017-10" db="EMBL/GenBank/DDBJ databases">
        <title>Bacillus sp. nov., a halophilic bacterium isolated from a Keqin Lake.</title>
        <authorList>
            <person name="Wang H."/>
        </authorList>
    </citation>
    <scope>NUCLEOTIDE SEQUENCE [LARGE SCALE GENOMIC DNA]</scope>
    <source>
        <strain evidence="1 2">KCTC 13187</strain>
    </source>
</reference>
<dbReference type="InterPro" id="IPR026838">
    <property type="entry name" value="YheC/D"/>
</dbReference>
<dbReference type="SUPFAM" id="SSF56059">
    <property type="entry name" value="Glutathione synthetase ATP-binding domain-like"/>
    <property type="match status" value="1"/>
</dbReference>
<dbReference type="OrthoDB" id="7869153at2"/>
<keyword evidence="2" id="KW-1185">Reference proteome</keyword>
<gene>
    <name evidence="1" type="ORF">CR203_03555</name>
</gene>
<organism evidence="1 2">
    <name type="scientific">Salipaludibacillus neizhouensis</name>
    <dbReference type="NCBI Taxonomy" id="885475"/>
    <lineage>
        <taxon>Bacteria</taxon>
        <taxon>Bacillati</taxon>
        <taxon>Bacillota</taxon>
        <taxon>Bacilli</taxon>
        <taxon>Bacillales</taxon>
        <taxon>Bacillaceae</taxon>
    </lineage>
</organism>
<dbReference type="EMBL" id="PDOE01000001">
    <property type="protein sequence ID" value="RKL69124.1"/>
    <property type="molecule type" value="Genomic_DNA"/>
</dbReference>
<evidence type="ECO:0008006" key="3">
    <source>
        <dbReference type="Google" id="ProtNLM"/>
    </source>
</evidence>
<comment type="caution">
    <text evidence="1">The sequence shown here is derived from an EMBL/GenBank/DDBJ whole genome shotgun (WGS) entry which is preliminary data.</text>
</comment>